<dbReference type="InterPro" id="IPR013087">
    <property type="entry name" value="Znf_C2H2_type"/>
</dbReference>
<dbReference type="GO" id="GO:0031490">
    <property type="term" value="F:chromatin DNA binding"/>
    <property type="evidence" value="ECO:0007669"/>
    <property type="project" value="TreeGrafter"/>
</dbReference>
<evidence type="ECO:0000259" key="8">
    <source>
        <dbReference type="PROSITE" id="PS00028"/>
    </source>
</evidence>
<gene>
    <name evidence="9" type="ORF">OT_ostta14g02330</name>
</gene>
<evidence type="ECO:0000313" key="9">
    <source>
        <dbReference type="EMBL" id="CEG02141.1"/>
    </source>
</evidence>
<dbReference type="InterPro" id="IPR019135">
    <property type="entry name" value="Polycomb_protein_VEFS-Box"/>
</dbReference>
<dbReference type="RefSeq" id="XP_003083063.2">
    <property type="nucleotide sequence ID" value="XM_003083015.2"/>
</dbReference>
<dbReference type="PROSITE" id="PS00028">
    <property type="entry name" value="ZINC_FINGER_C2H2_1"/>
    <property type="match status" value="1"/>
</dbReference>
<dbReference type="PANTHER" id="PTHR22597">
    <property type="entry name" value="POLYCOMB GROUP PROTEIN"/>
    <property type="match status" value="1"/>
</dbReference>
<evidence type="ECO:0000256" key="2">
    <source>
        <dbReference type="ARBA" id="ARBA00022723"/>
    </source>
</evidence>
<dbReference type="EMBL" id="CAID01000014">
    <property type="protein sequence ID" value="CEG02141.1"/>
    <property type="molecule type" value="Genomic_DNA"/>
</dbReference>
<dbReference type="GO" id="GO:0005634">
    <property type="term" value="C:nucleus"/>
    <property type="evidence" value="ECO:0007669"/>
    <property type="project" value="TreeGrafter"/>
</dbReference>
<dbReference type="OrthoDB" id="678839at2759"/>
<dbReference type="Pfam" id="PF09733">
    <property type="entry name" value="VEFS-Box"/>
    <property type="match status" value="1"/>
</dbReference>
<accession>A0A096PBT1</accession>
<dbReference type="GO" id="GO:0008270">
    <property type="term" value="F:zinc ion binding"/>
    <property type="evidence" value="ECO:0007669"/>
    <property type="project" value="UniProtKB-KW"/>
</dbReference>
<feature type="domain" description="C2H2-type" evidence="8">
    <location>
        <begin position="88"/>
        <end position="109"/>
    </location>
</feature>
<keyword evidence="6" id="KW-0805">Transcription regulation</keyword>
<comment type="similarity">
    <text evidence="1">Belongs to the VEFS (VRN2-EMF2-FIS2-SU(Z)12) family.</text>
</comment>
<keyword evidence="10" id="KW-1185">Reference proteome</keyword>
<dbReference type="GO" id="GO:0006325">
    <property type="term" value="P:chromatin organization"/>
    <property type="evidence" value="ECO:0007669"/>
    <property type="project" value="UniProtKB-KW"/>
</dbReference>
<evidence type="ECO:0000256" key="1">
    <source>
        <dbReference type="ARBA" id="ARBA00007416"/>
    </source>
</evidence>
<evidence type="ECO:0000256" key="7">
    <source>
        <dbReference type="ARBA" id="ARBA00023163"/>
    </source>
</evidence>
<sequence length="428" mass="48608">MSDSDSDDDARFALFAGAEAISREVEARRSNVFLKRNLSYVARASTTTATVDGTTATVDGGDGVRGVRTRYAYEGCPRAGRMTRGYRCGQCATTCATFRGLMTHLRASHDLLRYEGVRVGEEVTITMRPRRVNFDDNGMFTPRSAEETRSPNDKEFVFVRDRRGRGGKGAMERKYVFRERVSRAELERTYGGNLLKEVPRGAVWRDVERADGYDKAKEDGRRTAAAEERRRVAALPFKPTVCKKRVTMEESLPNSKPRLPAPSRPLGPFYNSRAFIKMSAVPDVDSDDEIVTPAQIIEDRRVLNDFVDFSREEIDFMEAWNEVAMRFRALADYEAPALCEAFVRVHYEKLRANPAFFKLFTITLFAMHENGIINRRAVVDVLTLCDKINDPRWRNLAMSSAARETESCPIAVFDEFPKFATTLNDLRY</sequence>
<dbReference type="PANTHER" id="PTHR22597:SF0">
    <property type="entry name" value="POLYCOMB PROTEIN SUZ12"/>
    <property type="match status" value="1"/>
</dbReference>
<proteinExistence type="inferred from homology"/>
<evidence type="ECO:0000313" key="10">
    <source>
        <dbReference type="Proteomes" id="UP000009170"/>
    </source>
</evidence>
<organism evidence="9 10">
    <name type="scientific">Ostreococcus tauri</name>
    <name type="common">Marine green alga</name>
    <dbReference type="NCBI Taxonomy" id="70448"/>
    <lineage>
        <taxon>Eukaryota</taxon>
        <taxon>Viridiplantae</taxon>
        <taxon>Chlorophyta</taxon>
        <taxon>Mamiellophyceae</taxon>
        <taxon>Mamiellales</taxon>
        <taxon>Bathycoccaceae</taxon>
        <taxon>Ostreococcus</taxon>
    </lineage>
</organism>
<keyword evidence="2" id="KW-0479">Metal-binding</keyword>
<dbReference type="InParanoid" id="A0A096PBT1"/>
<dbReference type="GeneID" id="9837713"/>
<dbReference type="CDD" id="cd21553">
    <property type="entry name" value="VEFS-box_EMF2-like"/>
    <property type="match status" value="1"/>
</dbReference>
<dbReference type="InterPro" id="IPR057540">
    <property type="entry name" value="Znf_SUZ12"/>
</dbReference>
<dbReference type="Pfam" id="PF23320">
    <property type="entry name" value="Zn_SUZ12"/>
    <property type="match status" value="1"/>
</dbReference>
<dbReference type="STRING" id="70448.A0A096PBT1"/>
<evidence type="ECO:0000256" key="5">
    <source>
        <dbReference type="ARBA" id="ARBA00022853"/>
    </source>
</evidence>
<comment type="caution">
    <text evidence="9">The sequence shown here is derived from an EMBL/GenBank/DDBJ whole genome shotgun (WGS) entry which is preliminary data.</text>
</comment>
<reference evidence="9 10" key="2">
    <citation type="journal article" date="2014" name="BMC Genomics">
        <title>An improved genome of the model marine alga Ostreococcus tauri unfolds by assessing Illumina de novo assemblies.</title>
        <authorList>
            <person name="Blanc-Mathieu R."/>
            <person name="Verhelst B."/>
            <person name="Derelle E."/>
            <person name="Rombauts S."/>
            <person name="Bouget F.Y."/>
            <person name="Carre I."/>
            <person name="Chateau A."/>
            <person name="Eyre-Walker A."/>
            <person name="Grimsley N."/>
            <person name="Moreau H."/>
            <person name="Piegu B."/>
            <person name="Rivals E."/>
            <person name="Schackwitz W."/>
            <person name="Van de Peer Y."/>
            <person name="Piganeau G."/>
        </authorList>
    </citation>
    <scope>NUCLEOTIDE SEQUENCE [LARGE SCALE GENOMIC DNA]</scope>
    <source>
        <strain evidence="10">OTTH 0595 / CCAP 157/2 / RCC745</strain>
    </source>
</reference>
<protein>
    <submittedName>
        <fullName evidence="9">Polycomb protein, VEFS-Box</fullName>
    </submittedName>
</protein>
<keyword evidence="4" id="KW-0862">Zinc</keyword>
<evidence type="ECO:0000256" key="6">
    <source>
        <dbReference type="ARBA" id="ARBA00023015"/>
    </source>
</evidence>
<name>A0A096PBT1_OSTTA</name>
<dbReference type="FunCoup" id="A0A096PBT1">
    <property type="interactions" value="329"/>
</dbReference>
<evidence type="ECO:0000256" key="3">
    <source>
        <dbReference type="ARBA" id="ARBA00022771"/>
    </source>
</evidence>
<keyword evidence="3" id="KW-0863">Zinc-finger</keyword>
<dbReference type="AlphaFoldDB" id="A0A096PBT1"/>
<dbReference type="Proteomes" id="UP000009170">
    <property type="component" value="Unassembled WGS sequence"/>
</dbReference>
<dbReference type="KEGG" id="ota:OT_ostta14g02330"/>
<evidence type="ECO:0000256" key="4">
    <source>
        <dbReference type="ARBA" id="ARBA00022833"/>
    </source>
</evidence>
<reference evidence="10" key="1">
    <citation type="journal article" date="2006" name="Proc. Natl. Acad. Sci. U.S.A.">
        <title>Genome analysis of the smallest free-living eukaryote Ostreococcus tauri unveils many unique features.</title>
        <authorList>
            <person name="Derelle E."/>
            <person name="Ferraz C."/>
            <person name="Rombauts S."/>
            <person name="Rouze P."/>
            <person name="Worden A.Z."/>
            <person name="Robbens S."/>
            <person name="Partensky F."/>
            <person name="Degroeve S."/>
            <person name="Echeynie S."/>
            <person name="Cooke R."/>
            <person name="Saeys Y."/>
            <person name="Wuyts J."/>
            <person name="Jabbari K."/>
            <person name="Bowler C."/>
            <person name="Panaud O."/>
            <person name="Piegu B."/>
            <person name="Ball S.G."/>
            <person name="Ral J.-P."/>
            <person name="Bouget F.-Y."/>
            <person name="Piganeau G."/>
            <person name="De Baets B."/>
            <person name="Picard A."/>
            <person name="Delseny M."/>
            <person name="Demaille J."/>
            <person name="Van de Peer Y."/>
            <person name="Moreau H."/>
        </authorList>
    </citation>
    <scope>NUCLEOTIDE SEQUENCE [LARGE SCALE GENOMIC DNA]</scope>
    <source>
        <strain evidence="10">OTTH 0595 / CCAP 157/2 / RCC745</strain>
    </source>
</reference>
<keyword evidence="5" id="KW-0156">Chromatin regulator</keyword>
<keyword evidence="7" id="KW-0804">Transcription</keyword>